<reference evidence="1 2" key="1">
    <citation type="submission" date="2019-01" db="EMBL/GenBank/DDBJ databases">
        <title>Hymenobacter humicola sp. nov., isolated from soils in Antarctica.</title>
        <authorList>
            <person name="Sedlacek I."/>
            <person name="Holochova P."/>
            <person name="Kralova S."/>
            <person name="Pantucek R."/>
            <person name="Stankova E."/>
            <person name="Vrbovska V."/>
            <person name="Kristofova L."/>
            <person name="Svec P."/>
            <person name="Busse H.-J."/>
        </authorList>
    </citation>
    <scope>NUCLEOTIDE SEQUENCE [LARGE SCALE GENOMIC DNA]</scope>
    <source>
        <strain evidence="1 2">CCM 8852</strain>
    </source>
</reference>
<accession>A0A418QMT7</accession>
<dbReference type="RefSeq" id="WP_119657317.1">
    <property type="nucleotide sequence ID" value="NZ_JBHUOI010000081.1"/>
</dbReference>
<gene>
    <name evidence="1" type="ORF">D0T11_18605</name>
</gene>
<keyword evidence="2" id="KW-1185">Reference proteome</keyword>
<proteinExistence type="predicted"/>
<dbReference type="OrthoDB" id="892792at2"/>
<dbReference type="EMBL" id="QYCN01000040">
    <property type="protein sequence ID" value="RIY06452.1"/>
    <property type="molecule type" value="Genomic_DNA"/>
</dbReference>
<comment type="caution">
    <text evidence="1">The sequence shown here is derived from an EMBL/GenBank/DDBJ whole genome shotgun (WGS) entry which is preliminary data.</text>
</comment>
<sequence length="463" mass="47870">MALNFVSGRKNTAGNARAVVGTIADAVAALEDLQRGARILSGAGVPAAATGIDGDAYINTSVSDLYLKSAGAWNLRLVLRGNNGASAYQSWLNAGNQGSELAFVLSLRGSDGRSAYQSWQLAGNVGSEVEFVASLAGRSAYQSWLATGNAGTEAQFVASLKAKDGDPGERGNRITAGATAPSSGSVLVEAGDGETIGAGTTFTDRIPGDIHFQTLSAERFRLWYQDRGTWVTLYTTPQGATVADGSVTNEKLGADVKVGSIAVAKAAYPQADRAGFNSASDFLVWIGPKITDLFSRVGSLDTAFGTLSSLVNGFAGRISALETRPVGGTSTGTGSGTASYPAQSGTTANQFLQSTGAAGAERWAAVVNNKVGWIFNPKNELSRNQRFFKATSITRIEKDAGISTLSYSINGATAVQIVFTNNVFSPPANTPLSIPAGALITWSHTYAGGSSEGAFEVEATETV</sequence>
<dbReference type="AlphaFoldDB" id="A0A418QMT7"/>
<name>A0A418QMT7_9BACT</name>
<evidence type="ECO:0000313" key="2">
    <source>
        <dbReference type="Proteomes" id="UP000284250"/>
    </source>
</evidence>
<organism evidence="1 2">
    <name type="scientific">Hymenobacter rubripertinctus</name>
    <dbReference type="NCBI Taxonomy" id="2029981"/>
    <lineage>
        <taxon>Bacteria</taxon>
        <taxon>Pseudomonadati</taxon>
        <taxon>Bacteroidota</taxon>
        <taxon>Cytophagia</taxon>
        <taxon>Cytophagales</taxon>
        <taxon>Hymenobacteraceae</taxon>
        <taxon>Hymenobacter</taxon>
    </lineage>
</organism>
<evidence type="ECO:0000313" key="1">
    <source>
        <dbReference type="EMBL" id="RIY06452.1"/>
    </source>
</evidence>
<dbReference type="Proteomes" id="UP000284250">
    <property type="component" value="Unassembled WGS sequence"/>
</dbReference>
<protein>
    <submittedName>
        <fullName evidence="1">Uncharacterized protein</fullName>
    </submittedName>
</protein>